<dbReference type="InterPro" id="IPR005061">
    <property type="entry name" value="Ist1"/>
</dbReference>
<gene>
    <name evidence="3" type="ordered locus">Bathy12g02820</name>
</gene>
<accession>K8FBA8</accession>
<dbReference type="PANTHER" id="PTHR12161">
    <property type="entry name" value="IST1 FAMILY MEMBER"/>
    <property type="match status" value="1"/>
</dbReference>
<dbReference type="PANTHER" id="PTHR12161:SF16">
    <property type="entry name" value="REGULATOR OF VPS4 ACTIVITY IN THE MVB PATHWAY PROTEIN"/>
    <property type="match status" value="1"/>
</dbReference>
<dbReference type="InterPro" id="IPR042277">
    <property type="entry name" value="IST1-like"/>
</dbReference>
<dbReference type="Gene3D" id="1.20.1260.60">
    <property type="entry name" value="Vacuolar protein sorting-associated protein Ist1"/>
    <property type="match status" value="1"/>
</dbReference>
<dbReference type="KEGG" id="bpg:Bathy12g02820"/>
<comment type="similarity">
    <text evidence="1">Belongs to the IST1 family.</text>
</comment>
<organism evidence="3 4">
    <name type="scientific">Bathycoccus prasinos</name>
    <dbReference type="NCBI Taxonomy" id="41875"/>
    <lineage>
        <taxon>Eukaryota</taxon>
        <taxon>Viridiplantae</taxon>
        <taxon>Chlorophyta</taxon>
        <taxon>Mamiellophyceae</taxon>
        <taxon>Mamiellales</taxon>
        <taxon>Bathycoccaceae</taxon>
        <taxon>Bathycoccus</taxon>
    </lineage>
</organism>
<dbReference type="Pfam" id="PF03398">
    <property type="entry name" value="Ist1"/>
    <property type="match status" value="1"/>
</dbReference>
<feature type="compositionally biased region" description="Acidic residues" evidence="2">
    <location>
        <begin position="342"/>
        <end position="357"/>
    </location>
</feature>
<dbReference type="RefSeq" id="XP_007509768.1">
    <property type="nucleotide sequence ID" value="XM_007509706.1"/>
</dbReference>
<feature type="region of interest" description="Disordered" evidence="2">
    <location>
        <begin position="202"/>
        <end position="281"/>
    </location>
</feature>
<dbReference type="eggNOG" id="KOG2027">
    <property type="taxonomic scope" value="Eukaryota"/>
</dbReference>
<evidence type="ECO:0000256" key="1">
    <source>
        <dbReference type="ARBA" id="ARBA00005536"/>
    </source>
</evidence>
<reference evidence="3 4" key="1">
    <citation type="submission" date="2011-10" db="EMBL/GenBank/DDBJ databases">
        <authorList>
            <person name="Genoscope - CEA"/>
        </authorList>
    </citation>
    <scope>NUCLEOTIDE SEQUENCE [LARGE SCALE GENOMIC DNA]</scope>
    <source>
        <strain evidence="3 4">RCC 1105</strain>
    </source>
</reference>
<dbReference type="Proteomes" id="UP000198341">
    <property type="component" value="Chromosome 12"/>
</dbReference>
<proteinExistence type="inferred from homology"/>
<dbReference type="GO" id="GO:0015031">
    <property type="term" value="P:protein transport"/>
    <property type="evidence" value="ECO:0007669"/>
    <property type="project" value="InterPro"/>
</dbReference>
<evidence type="ECO:0000313" key="3">
    <source>
        <dbReference type="EMBL" id="CCO18883.1"/>
    </source>
</evidence>
<name>K8FBA8_9CHLO</name>
<feature type="compositionally biased region" description="Low complexity" evidence="2">
    <location>
        <begin position="226"/>
        <end position="236"/>
    </location>
</feature>
<dbReference type="GeneID" id="19012441"/>
<feature type="region of interest" description="Disordered" evidence="2">
    <location>
        <begin position="339"/>
        <end position="405"/>
    </location>
</feature>
<evidence type="ECO:0000313" key="4">
    <source>
        <dbReference type="Proteomes" id="UP000198341"/>
    </source>
</evidence>
<dbReference type="AlphaFoldDB" id="K8FBA8"/>
<feature type="compositionally biased region" description="Low complexity" evidence="2">
    <location>
        <begin position="257"/>
        <end position="281"/>
    </location>
</feature>
<feature type="compositionally biased region" description="Basic residues" evidence="2">
    <location>
        <begin position="207"/>
        <end position="220"/>
    </location>
</feature>
<evidence type="ECO:0000256" key="2">
    <source>
        <dbReference type="SAM" id="MobiDB-lite"/>
    </source>
</evidence>
<protein>
    <submittedName>
        <fullName evidence="3">Uncharacterized protein</fullName>
    </submittedName>
</protein>
<dbReference type="STRING" id="41875.K8FBA8"/>
<keyword evidence="4" id="KW-1185">Reference proteome</keyword>
<dbReference type="OrthoDB" id="29853at2759"/>
<sequence>MSSILSIFSSVFSNQFSDQKLKTNLRILLGRIKLLREKRESRIKSIEQDLKKVLLLSQQQHVEVALKKCDSIARERNFLLILEEVREFATMVLETHRDLDLTGSENKQLRTAISSMFYAAGTSSSELTNDLPELKSIANELAKKFGKEFRLSCEREKTSEACGVSKQFMQIVAKKVRKDMKSDDVEARMVLEKMAKEIGVELPRVAEKKKKPTKKKKKKSTRDSSSEASGGNSSSESECESGDSNKKSSSSRRKGNKTSNYATAETAAKAARAAANKAQEAAEYAEALVATNELLATTTTTSSSAGKGKITALDSNDLDFENEEGKEAEINAVIAAALDEVRLEEETEEGNENENENGNENAAPTKEKPTLGGRGRGGPPPGIASSRETKLAKSDPTTTAADDDALADRFEKLKFSKR</sequence>
<dbReference type="EMBL" id="FO082267">
    <property type="protein sequence ID" value="CCO18883.1"/>
    <property type="molecule type" value="Genomic_DNA"/>
</dbReference>